<dbReference type="Proteomes" id="UP001434337">
    <property type="component" value="Chromosome"/>
</dbReference>
<keyword evidence="3 5" id="KW-0067">ATP-binding</keyword>
<keyword evidence="2" id="KW-0547">Nucleotide-binding</keyword>
<evidence type="ECO:0000256" key="3">
    <source>
        <dbReference type="ARBA" id="ARBA00022840"/>
    </source>
</evidence>
<dbReference type="Gene3D" id="3.40.50.300">
    <property type="entry name" value="P-loop containing nucleotide triphosphate hydrolases"/>
    <property type="match status" value="1"/>
</dbReference>
<proteinExistence type="predicted"/>
<dbReference type="PROSITE" id="PS50893">
    <property type="entry name" value="ABC_TRANSPORTER_2"/>
    <property type="match status" value="1"/>
</dbReference>
<dbReference type="EMBL" id="CP115965">
    <property type="protein sequence ID" value="WZW99687.1"/>
    <property type="molecule type" value="Genomic_DNA"/>
</dbReference>
<dbReference type="PROSITE" id="PS00211">
    <property type="entry name" value="ABC_TRANSPORTER_1"/>
    <property type="match status" value="1"/>
</dbReference>
<gene>
    <name evidence="5" type="ORF">PCC79_05690</name>
</gene>
<dbReference type="GO" id="GO:0005524">
    <property type="term" value="F:ATP binding"/>
    <property type="evidence" value="ECO:0007669"/>
    <property type="project" value="UniProtKB-KW"/>
</dbReference>
<dbReference type="InterPro" id="IPR017871">
    <property type="entry name" value="ABC_transporter-like_CS"/>
</dbReference>
<dbReference type="InterPro" id="IPR003439">
    <property type="entry name" value="ABC_transporter-like_ATP-bd"/>
</dbReference>
<dbReference type="RefSeq" id="WP_342373259.1">
    <property type="nucleotide sequence ID" value="NZ_CP115965.1"/>
</dbReference>
<protein>
    <submittedName>
        <fullName evidence="5">ABC transporter ATP-binding protein</fullName>
    </submittedName>
</protein>
<accession>A0ABZ3CBX3</accession>
<feature type="domain" description="ABC transporter" evidence="4">
    <location>
        <begin position="2"/>
        <end position="221"/>
    </location>
</feature>
<keyword evidence="1" id="KW-0813">Transport</keyword>
<organism evidence="5 6">
    <name type="scientific">Propioniciclava soli</name>
    <dbReference type="NCBI Taxonomy" id="2775081"/>
    <lineage>
        <taxon>Bacteria</taxon>
        <taxon>Bacillati</taxon>
        <taxon>Actinomycetota</taxon>
        <taxon>Actinomycetes</taxon>
        <taxon>Propionibacteriales</taxon>
        <taxon>Propionibacteriaceae</taxon>
        <taxon>Propioniciclava</taxon>
    </lineage>
</organism>
<evidence type="ECO:0000313" key="6">
    <source>
        <dbReference type="Proteomes" id="UP001434337"/>
    </source>
</evidence>
<reference evidence="5 6" key="1">
    <citation type="journal article" date="2023" name="Environ Microbiome">
        <title>A coral-associated actinobacterium mitigates coral bleaching under heat stress.</title>
        <authorList>
            <person name="Li J."/>
            <person name="Zou Y."/>
            <person name="Li Q."/>
            <person name="Zhang J."/>
            <person name="Bourne D.G."/>
            <person name="Lyu Y."/>
            <person name="Liu C."/>
            <person name="Zhang S."/>
        </authorList>
    </citation>
    <scope>NUCLEOTIDE SEQUENCE [LARGE SCALE GENOMIC DNA]</scope>
    <source>
        <strain evidence="5 6">SCSIO 13291</strain>
    </source>
</reference>
<evidence type="ECO:0000256" key="1">
    <source>
        <dbReference type="ARBA" id="ARBA00022448"/>
    </source>
</evidence>
<evidence type="ECO:0000259" key="4">
    <source>
        <dbReference type="PROSITE" id="PS50893"/>
    </source>
</evidence>
<dbReference type="CDD" id="cd03255">
    <property type="entry name" value="ABC_MJ0796_LolCDE_FtsE"/>
    <property type="match status" value="1"/>
</dbReference>
<evidence type="ECO:0000313" key="5">
    <source>
        <dbReference type="EMBL" id="WZW99687.1"/>
    </source>
</evidence>
<dbReference type="SUPFAM" id="SSF52540">
    <property type="entry name" value="P-loop containing nucleoside triphosphate hydrolases"/>
    <property type="match status" value="1"/>
</dbReference>
<dbReference type="SMART" id="SM00382">
    <property type="entry name" value="AAA"/>
    <property type="match status" value="1"/>
</dbReference>
<dbReference type="Pfam" id="PF00005">
    <property type="entry name" value="ABC_tran"/>
    <property type="match status" value="1"/>
</dbReference>
<dbReference type="InterPro" id="IPR017911">
    <property type="entry name" value="MacB-like_ATP-bd"/>
</dbReference>
<dbReference type="InterPro" id="IPR015854">
    <property type="entry name" value="ABC_transpr_LolD-like"/>
</dbReference>
<evidence type="ECO:0000256" key="2">
    <source>
        <dbReference type="ARBA" id="ARBA00022741"/>
    </source>
</evidence>
<keyword evidence="6" id="KW-1185">Reference proteome</keyword>
<sequence>MLHVNAVSKTFLGGQPVHALREVSLQVAAGETVALVGPSGSGKTTLLRLIACHLTPDSGDLTVDGQRVPRPSTAAGAAFRRRMVGVLLQDLGLIEMDTALANVMLPLRLAGVGRRDAARRAHLQLQKRGLDHRSDAPVNTLSGGQRQRVALARALACEPPLVLADEPTSNLDADQASQAVSDLLAQAREHRAVLIATHDPEVWTRCDRVLHLDDGRITPHG</sequence>
<dbReference type="InterPro" id="IPR027417">
    <property type="entry name" value="P-loop_NTPase"/>
</dbReference>
<dbReference type="InterPro" id="IPR003593">
    <property type="entry name" value="AAA+_ATPase"/>
</dbReference>
<name>A0ABZ3CBX3_9ACTN</name>
<dbReference type="PANTHER" id="PTHR24220">
    <property type="entry name" value="IMPORT ATP-BINDING PROTEIN"/>
    <property type="match status" value="1"/>
</dbReference>